<comment type="caution">
    <text evidence="4">The sequence shown here is derived from an EMBL/GenBank/DDBJ whole genome shotgun (WGS) entry which is preliminary data.</text>
</comment>
<dbReference type="Pfam" id="PF03625">
    <property type="entry name" value="DUF302"/>
    <property type="match status" value="1"/>
</dbReference>
<dbReference type="PANTHER" id="PTHR38342:SF2">
    <property type="entry name" value="INNER MEMBRANE OR EXPORTED"/>
    <property type="match status" value="1"/>
</dbReference>
<evidence type="ECO:0000313" key="5">
    <source>
        <dbReference type="Proteomes" id="UP000781958"/>
    </source>
</evidence>
<protein>
    <submittedName>
        <fullName evidence="4">Uncharacterized protein (DUF302 family)</fullName>
    </submittedName>
</protein>
<dbReference type="EMBL" id="JAGINP010000031">
    <property type="protein sequence ID" value="MBP2296454.1"/>
    <property type="molecule type" value="Genomic_DNA"/>
</dbReference>
<dbReference type="CDD" id="cd14797">
    <property type="entry name" value="DUF302"/>
    <property type="match status" value="1"/>
</dbReference>
<dbReference type="Gene3D" id="3.30.310.70">
    <property type="entry name" value="TT1751-like domain"/>
    <property type="match status" value="1"/>
</dbReference>
<dbReference type="RefSeq" id="WP_209771632.1">
    <property type="nucleotide sequence ID" value="NZ_JAGINP010000031.1"/>
</dbReference>
<feature type="region of interest" description="Disordered" evidence="1">
    <location>
        <begin position="24"/>
        <end position="47"/>
    </location>
</feature>
<feature type="domain" description="DUF302" evidence="3">
    <location>
        <begin position="74"/>
        <end position="136"/>
    </location>
</feature>
<keyword evidence="5" id="KW-1185">Reference proteome</keyword>
<evidence type="ECO:0000259" key="3">
    <source>
        <dbReference type="Pfam" id="PF03625"/>
    </source>
</evidence>
<feature type="compositionally biased region" description="Polar residues" evidence="1">
    <location>
        <begin position="30"/>
        <end position="40"/>
    </location>
</feature>
<dbReference type="PANTHER" id="PTHR38342">
    <property type="entry name" value="SLR5037 PROTEIN"/>
    <property type="match status" value="1"/>
</dbReference>
<feature type="signal peptide" evidence="2">
    <location>
        <begin position="1"/>
        <end position="26"/>
    </location>
</feature>
<dbReference type="Proteomes" id="UP000781958">
    <property type="component" value="Unassembled WGS sequence"/>
</dbReference>
<dbReference type="InterPro" id="IPR035923">
    <property type="entry name" value="TT1751-like_sf"/>
</dbReference>
<sequence>MPITRLAAGALLAALAAASLPPPAAAAGNSERTMTQTPSAQGLIVSPSRFGPKETMDRLVTAVSEAGIGIAARIDHAAAAAKAGLALRPTEVLVFGNPKAGTPVMQAVPTIAIDLPLKALVWQDEDGRTWLAVNDPVWLAERHGGAAGTEANLRAMAAGLVALAARATATDIGPADAPPPR</sequence>
<name>A0ABS4SV69_9PROT</name>
<dbReference type="SUPFAM" id="SSF103247">
    <property type="entry name" value="TT1751-like"/>
    <property type="match status" value="1"/>
</dbReference>
<dbReference type="InterPro" id="IPR005180">
    <property type="entry name" value="DUF302"/>
</dbReference>
<gene>
    <name evidence="4" type="ORF">J2851_006272</name>
</gene>
<proteinExistence type="predicted"/>
<accession>A0ABS4SV69</accession>
<evidence type="ECO:0000313" key="4">
    <source>
        <dbReference type="EMBL" id="MBP2296454.1"/>
    </source>
</evidence>
<feature type="chain" id="PRO_5045285908" evidence="2">
    <location>
        <begin position="27"/>
        <end position="181"/>
    </location>
</feature>
<evidence type="ECO:0000256" key="2">
    <source>
        <dbReference type="SAM" id="SignalP"/>
    </source>
</evidence>
<evidence type="ECO:0000256" key="1">
    <source>
        <dbReference type="SAM" id="MobiDB-lite"/>
    </source>
</evidence>
<reference evidence="4 5" key="1">
    <citation type="submission" date="2021-03" db="EMBL/GenBank/DDBJ databases">
        <title>Genomic Encyclopedia of Type Strains, Phase III (KMG-III): the genomes of soil and plant-associated and newly described type strains.</title>
        <authorList>
            <person name="Whitman W."/>
        </authorList>
    </citation>
    <scope>NUCLEOTIDE SEQUENCE [LARGE SCALE GENOMIC DNA]</scope>
    <source>
        <strain evidence="4 5">IMMIB AFH-6</strain>
    </source>
</reference>
<organism evidence="4 5">
    <name type="scientific">Azospirillum rugosum</name>
    <dbReference type="NCBI Taxonomy" id="416170"/>
    <lineage>
        <taxon>Bacteria</taxon>
        <taxon>Pseudomonadati</taxon>
        <taxon>Pseudomonadota</taxon>
        <taxon>Alphaproteobacteria</taxon>
        <taxon>Rhodospirillales</taxon>
        <taxon>Azospirillaceae</taxon>
        <taxon>Azospirillum</taxon>
    </lineage>
</organism>
<keyword evidence="2" id="KW-0732">Signal</keyword>